<accession>A0ABP5FHA9</accession>
<dbReference type="Pfam" id="PF10647">
    <property type="entry name" value="Gmad1"/>
    <property type="match status" value="1"/>
</dbReference>
<dbReference type="Pfam" id="PF25976">
    <property type="entry name" value="LpqB_N"/>
    <property type="match status" value="1"/>
</dbReference>
<keyword evidence="1" id="KW-0732">Signal</keyword>
<evidence type="ECO:0000256" key="1">
    <source>
        <dbReference type="SAM" id="SignalP"/>
    </source>
</evidence>
<dbReference type="InterPro" id="IPR059026">
    <property type="entry name" value="LpqB_N"/>
</dbReference>
<keyword evidence="4" id="KW-1185">Reference proteome</keyword>
<gene>
    <name evidence="3" type="primary">lpqB</name>
    <name evidence="3" type="ORF">GCM10009720_03010</name>
</gene>
<feature type="signal peptide" evidence="1">
    <location>
        <begin position="1"/>
        <end position="21"/>
    </location>
</feature>
<comment type="caution">
    <text evidence="3">The sequence shown here is derived from an EMBL/GenBank/DDBJ whole genome shotgun (WGS) entry which is preliminary data.</text>
</comment>
<dbReference type="PROSITE" id="PS51257">
    <property type="entry name" value="PROKAR_LIPOPROTEIN"/>
    <property type="match status" value="1"/>
</dbReference>
<dbReference type="SUPFAM" id="SSF82171">
    <property type="entry name" value="DPP6 N-terminal domain-like"/>
    <property type="match status" value="1"/>
</dbReference>
<sequence>MRLQHLIRLILAGLLSSVLVAGCASLPQSGQVGESDQQADIDRHTAYTFNPAGPATDATPTSIISGFILASTGIQGDFSTAREFLTESAAEEWDPQAQTTIYTGRPIVDSTDDHQYSVELTSVGSLDDAGVLEVADEGTTQSFDFSLVQVDGQWRIGELPDGISLDSAQFRALFNTQTLYFYDPTYNYAVPDVRWMLNSPNQTATIVRALLNGPADYLEGAVVSAFPSDAELFRDTVPVSSATAQVDLTDETFQDTSDLTRHRMQQQLDLTLERYPGVSEVDMTRERASINLGEPPDGFVPADNSVTTGNTQIGVHPETNQLVAYEANSTNTLDGFPNVANLEPIEPTMNRERDTAAFLNTDRDTLYVANESTQSYEIATGTDLIAPSMDVHDWVFTATDDNTIIAAKTNRTGQVLEITHPWTEQDAEISALSISPEGTRAAVVVTPSDGPAKLYMAGLIRDEDGQPQALGNIFQLQTDESPNRVSWYSTSEVLAGRVSDRERVELELVGLTGPSVNFKPMLGMVNFSTGAGNVYAETEDNVYLRVGNNWRVEPGAPTQLSYPG</sequence>
<dbReference type="Pfam" id="PF10646">
    <property type="entry name" value="Germane"/>
    <property type="match status" value="1"/>
</dbReference>
<keyword evidence="3" id="KW-0449">Lipoprotein</keyword>
<evidence type="ECO:0000313" key="4">
    <source>
        <dbReference type="Proteomes" id="UP001501461"/>
    </source>
</evidence>
<feature type="chain" id="PRO_5045950143" evidence="1">
    <location>
        <begin position="22"/>
        <end position="564"/>
    </location>
</feature>
<feature type="domain" description="GerMN" evidence="2">
    <location>
        <begin position="203"/>
        <end position="294"/>
    </location>
</feature>
<reference evidence="4" key="1">
    <citation type="journal article" date="2019" name="Int. J. Syst. Evol. Microbiol.">
        <title>The Global Catalogue of Microorganisms (GCM) 10K type strain sequencing project: providing services to taxonomists for standard genome sequencing and annotation.</title>
        <authorList>
            <consortium name="The Broad Institute Genomics Platform"/>
            <consortium name="The Broad Institute Genome Sequencing Center for Infectious Disease"/>
            <person name="Wu L."/>
            <person name="Ma J."/>
        </authorList>
    </citation>
    <scope>NUCLEOTIDE SEQUENCE [LARGE SCALE GENOMIC DNA]</scope>
    <source>
        <strain evidence="4">JCM 13595</strain>
    </source>
</reference>
<protein>
    <submittedName>
        <fullName evidence="3">MtrAB system accessory lipoprotein LpqB</fullName>
    </submittedName>
</protein>
<name>A0ABP5FHA9_9MICC</name>
<dbReference type="InterPro" id="IPR019606">
    <property type="entry name" value="GerMN"/>
</dbReference>
<proteinExistence type="predicted"/>
<evidence type="ECO:0000313" key="3">
    <source>
        <dbReference type="EMBL" id="GAA2026680.1"/>
    </source>
</evidence>
<dbReference type="SMART" id="SM00909">
    <property type="entry name" value="Germane"/>
    <property type="match status" value="1"/>
</dbReference>
<organism evidence="3 4">
    <name type="scientific">Yaniella flava</name>
    <dbReference type="NCBI Taxonomy" id="287930"/>
    <lineage>
        <taxon>Bacteria</taxon>
        <taxon>Bacillati</taxon>
        <taxon>Actinomycetota</taxon>
        <taxon>Actinomycetes</taxon>
        <taxon>Micrococcales</taxon>
        <taxon>Micrococcaceae</taxon>
        <taxon>Yaniella</taxon>
    </lineage>
</organism>
<dbReference type="InterPro" id="IPR018910">
    <property type="entry name" value="LpqB_C"/>
</dbReference>
<evidence type="ECO:0000259" key="2">
    <source>
        <dbReference type="SMART" id="SM00909"/>
    </source>
</evidence>
<dbReference type="RefSeq" id="WP_343955831.1">
    <property type="nucleotide sequence ID" value="NZ_BAAAMN010000005.1"/>
</dbReference>
<dbReference type="EMBL" id="BAAAMN010000005">
    <property type="protein sequence ID" value="GAA2026680.1"/>
    <property type="molecule type" value="Genomic_DNA"/>
</dbReference>
<dbReference type="Proteomes" id="UP001501461">
    <property type="component" value="Unassembled WGS sequence"/>
</dbReference>